<evidence type="ECO:0000313" key="2">
    <source>
        <dbReference type="EMBL" id="SFJ21013.1"/>
    </source>
</evidence>
<name>A0A1I3PHQ4_9BACL</name>
<dbReference type="STRING" id="1884381.SAMN05518846_102378"/>
<keyword evidence="3" id="KW-1185">Reference proteome</keyword>
<feature type="signal peptide" evidence="1">
    <location>
        <begin position="1"/>
        <end position="24"/>
    </location>
</feature>
<keyword evidence="1" id="KW-0732">Signal</keyword>
<organism evidence="2 3">
    <name type="scientific">Brevibacillus centrosporus</name>
    <dbReference type="NCBI Taxonomy" id="54910"/>
    <lineage>
        <taxon>Bacteria</taxon>
        <taxon>Bacillati</taxon>
        <taxon>Bacillota</taxon>
        <taxon>Bacilli</taxon>
        <taxon>Bacillales</taxon>
        <taxon>Paenibacillaceae</taxon>
        <taxon>Brevibacillus</taxon>
    </lineage>
</organism>
<dbReference type="Gene3D" id="2.60.40.1080">
    <property type="match status" value="1"/>
</dbReference>
<dbReference type="Proteomes" id="UP000198915">
    <property type="component" value="Unassembled WGS sequence"/>
</dbReference>
<gene>
    <name evidence="2" type="ORF">SAMN05518846_102378</name>
</gene>
<evidence type="ECO:0000313" key="3">
    <source>
        <dbReference type="Proteomes" id="UP000198915"/>
    </source>
</evidence>
<evidence type="ECO:0000256" key="1">
    <source>
        <dbReference type="SAM" id="SignalP"/>
    </source>
</evidence>
<dbReference type="AlphaFoldDB" id="A0A1I3PHQ4"/>
<feature type="chain" id="PRO_5038663723" description="Ig-like domain (Group 2)" evidence="1">
    <location>
        <begin position="25"/>
        <end position="128"/>
    </location>
</feature>
<sequence length="128" mass="13765">MNMWMLSKVMVAAVSGFFMFGDVAETESSGGSEAVNHAPALTEKMPDVETISPWVEYKIDVSEVFSDADGDELIYSALSQSEAVAKVEVEGSRVKVMAQKPGEVTIIVTASDQKGGTASTAYRYKITE</sequence>
<proteinExistence type="predicted"/>
<evidence type="ECO:0008006" key="4">
    <source>
        <dbReference type="Google" id="ProtNLM"/>
    </source>
</evidence>
<protein>
    <recommendedName>
        <fullName evidence="4">Ig-like domain (Group 2)</fullName>
    </recommendedName>
</protein>
<dbReference type="EMBL" id="FORT01000002">
    <property type="protein sequence ID" value="SFJ21013.1"/>
    <property type="molecule type" value="Genomic_DNA"/>
</dbReference>
<reference evidence="3" key="1">
    <citation type="submission" date="2016-10" db="EMBL/GenBank/DDBJ databases">
        <authorList>
            <person name="Varghese N."/>
            <person name="Submissions S."/>
        </authorList>
    </citation>
    <scope>NUCLEOTIDE SEQUENCE [LARGE SCALE GENOMIC DNA]</scope>
    <source>
        <strain evidence="3">OK042</strain>
    </source>
</reference>
<accession>A0A1I3PHQ4</accession>
<dbReference type="RefSeq" id="WP_092266865.1">
    <property type="nucleotide sequence ID" value="NZ_BJOE01000018.1"/>
</dbReference>